<dbReference type="GO" id="GO:0045944">
    <property type="term" value="P:positive regulation of transcription by RNA polymerase II"/>
    <property type="evidence" value="ECO:0007669"/>
    <property type="project" value="TreeGrafter"/>
</dbReference>
<dbReference type="VEuPathDB" id="VectorBase:AALB006847"/>
<feature type="compositionally biased region" description="Basic and acidic residues" evidence="5">
    <location>
        <begin position="620"/>
        <end position="629"/>
    </location>
</feature>
<feature type="region of interest" description="Disordered" evidence="5">
    <location>
        <begin position="268"/>
        <end position="437"/>
    </location>
</feature>
<feature type="region of interest" description="Disordered" evidence="5">
    <location>
        <begin position="620"/>
        <end position="672"/>
    </location>
</feature>
<proteinExistence type="predicted"/>
<evidence type="ECO:0000256" key="5">
    <source>
        <dbReference type="SAM" id="MobiDB-lite"/>
    </source>
</evidence>
<sequence length="889" mass="97134">MSTVASAGIGDGLAAVSSSEPPPQGQPPGADRLGGADAPAEPMDPTYAAGSCSDSSPSEDEREAHDMEDEEDEEEEEDEDEEPPEVRAACQQDFPPTPYEECLDMKMFEVPLEGTAQEAAPGPSDTEIPRIEQPVPKELPEPSAPVPFAAKDIDSGRGLQQQEQGGCGSASGVRRKSEIIGMKEDGQAVDGQTGWASAPGTDDSSGNGTKKKVRPNGLTTSVSLHDSFWFASAEPRDGERVQRSGGVEPKLHRPLERCWPQVKGHEYRPIVAQQPTPPTVRSNRTLEQTEKQAKGGLVDQEGFSFDIIDMDEQSSVPPGPGPQAEVATEHQQREQHDGKEVQEDQEEHDEDEQDEEQQEVMEEKKEDEDEDDEQEGAIGGVLESRPTTASVSSVRPHRPLARTLSNGRTSTRDYVGKPSKAESPRTVPAVAPGGRGPLTRARARAVQELVCPPTPTHHARRLRPASQPQPAIETERAKAETPPDTGTLEVLTVVPLPSRESNASEGVSTEASGSAATAATTTSSAARHIPIMRLPSIPEQRGRALLAEPDEPLPPAWEARMDSHGRIFYIDHATRTTSWQRPGPQGATGNGSGQDGADAHRAQLDRRYQSIRRTIYEHMQQRRADEELPRASTSGSAISSSSSTGRRHWAPATIDDGPGDGSGSSGLSSTGIQPVEHPAVLMLCRSDFYSMLHTNEEAIQLYNRNAALKHMVSRVRRDPTCFGRYQHNRDLVALVNCFAAGPSEPLPIGWEFKYDQSGKQFFIDHGQRKTSFMDPRLPTEGPRVPASLLRRPQPHPRRLVTDDRPVPPPRPPATMHRLQAEAQIPVAYNEKVRVVAFLRQPNILEILRERHGSATCSRNLREKINAIRVEGTTALDRYGHDLELTILLR</sequence>
<feature type="region of interest" description="Disordered" evidence="5">
    <location>
        <begin position="1"/>
        <end position="99"/>
    </location>
</feature>
<keyword evidence="8" id="KW-1185">Reference proteome</keyword>
<feature type="compositionally biased region" description="Basic and acidic residues" evidence="5">
    <location>
        <begin position="410"/>
        <end position="423"/>
    </location>
</feature>
<protein>
    <recommendedName>
        <fullName evidence="6">WW domain-containing protein</fullName>
    </recommendedName>
</protein>
<dbReference type="PROSITE" id="PS50020">
    <property type="entry name" value="WW_DOMAIN_2"/>
    <property type="match status" value="2"/>
</dbReference>
<feature type="compositionally biased region" description="Acidic residues" evidence="5">
    <location>
        <begin position="343"/>
        <end position="375"/>
    </location>
</feature>
<dbReference type="GO" id="GO:0003713">
    <property type="term" value="F:transcription coactivator activity"/>
    <property type="evidence" value="ECO:0007669"/>
    <property type="project" value="TreeGrafter"/>
</dbReference>
<dbReference type="InterPro" id="IPR051583">
    <property type="entry name" value="YAP1"/>
</dbReference>
<comment type="subcellular location">
    <subcellularLocation>
        <location evidence="2">Cytoplasm</location>
    </subcellularLocation>
    <subcellularLocation>
        <location evidence="1">Nucleus</location>
    </subcellularLocation>
</comment>
<feature type="region of interest" description="Disordered" evidence="5">
    <location>
        <begin position="451"/>
        <end position="483"/>
    </location>
</feature>
<dbReference type="InterPro" id="IPR001202">
    <property type="entry name" value="WW_dom"/>
</dbReference>
<organism evidence="7 8">
    <name type="scientific">Anopheles albimanus</name>
    <name type="common">New world malaria mosquito</name>
    <dbReference type="NCBI Taxonomy" id="7167"/>
    <lineage>
        <taxon>Eukaryota</taxon>
        <taxon>Metazoa</taxon>
        <taxon>Ecdysozoa</taxon>
        <taxon>Arthropoda</taxon>
        <taxon>Hexapoda</taxon>
        <taxon>Insecta</taxon>
        <taxon>Pterygota</taxon>
        <taxon>Neoptera</taxon>
        <taxon>Endopterygota</taxon>
        <taxon>Diptera</taxon>
        <taxon>Nematocera</taxon>
        <taxon>Culicoidea</taxon>
        <taxon>Culicidae</taxon>
        <taxon>Anophelinae</taxon>
        <taxon>Anopheles</taxon>
    </lineage>
</organism>
<reference evidence="7 8" key="1">
    <citation type="journal article" date="2017" name="G3 (Bethesda)">
        <title>The Physical Genome Mapping of Anopheles albimanus Corrected Scaffold Misassemblies and Identified Interarm Rearrangements in Genus Anopheles.</title>
        <authorList>
            <person name="Artemov G.N."/>
            <person name="Peery A.N."/>
            <person name="Jiang X."/>
            <person name="Tu Z."/>
            <person name="Stegniy V.N."/>
            <person name="Sharakhova M.V."/>
            <person name="Sharakhov I.V."/>
        </authorList>
    </citation>
    <scope>NUCLEOTIDE SEQUENCE [LARGE SCALE GENOMIC DNA]</scope>
    <source>
        <strain evidence="7 8">ALBI9_A</strain>
    </source>
</reference>
<feature type="region of interest" description="Disordered" evidence="5">
    <location>
        <begin position="575"/>
        <end position="600"/>
    </location>
</feature>
<feature type="domain" description="WW" evidence="6">
    <location>
        <begin position="551"/>
        <end position="584"/>
    </location>
</feature>
<dbReference type="Pfam" id="PF00397">
    <property type="entry name" value="WW"/>
    <property type="match status" value="1"/>
</dbReference>
<dbReference type="AlphaFoldDB" id="A0A182FK02"/>
<keyword evidence="4" id="KW-0539">Nucleus</keyword>
<dbReference type="EnsemblMetazoa" id="AALB006847-RA">
    <property type="protein sequence ID" value="AALB006847-PA"/>
    <property type="gene ID" value="AALB006847"/>
</dbReference>
<feature type="compositionally biased region" description="Basic and acidic residues" evidence="5">
    <location>
        <begin position="327"/>
        <end position="342"/>
    </location>
</feature>
<reference evidence="7" key="2">
    <citation type="submission" date="2022-08" db="UniProtKB">
        <authorList>
            <consortium name="EnsemblMetazoa"/>
        </authorList>
    </citation>
    <scope>IDENTIFICATION</scope>
    <source>
        <strain evidence="7">STECLA/ALBI9_A</strain>
    </source>
</reference>
<evidence type="ECO:0000256" key="3">
    <source>
        <dbReference type="ARBA" id="ARBA00022490"/>
    </source>
</evidence>
<dbReference type="VEuPathDB" id="VectorBase:AALB20_028197"/>
<feature type="compositionally biased region" description="Basic and acidic residues" evidence="5">
    <location>
        <begin position="175"/>
        <end position="186"/>
    </location>
</feature>
<dbReference type="Gene3D" id="2.20.70.10">
    <property type="match status" value="2"/>
</dbReference>
<feature type="region of interest" description="Disordered" evidence="5">
    <location>
        <begin position="497"/>
        <end position="524"/>
    </location>
</feature>
<dbReference type="SUPFAM" id="SSF51045">
    <property type="entry name" value="WW domain"/>
    <property type="match status" value="2"/>
</dbReference>
<dbReference type="SMART" id="SM00456">
    <property type="entry name" value="WW"/>
    <property type="match status" value="2"/>
</dbReference>
<keyword evidence="3" id="KW-0963">Cytoplasm</keyword>
<evidence type="ECO:0000256" key="4">
    <source>
        <dbReference type="ARBA" id="ARBA00023242"/>
    </source>
</evidence>
<feature type="region of interest" description="Disordered" evidence="5">
    <location>
        <begin position="111"/>
        <end position="218"/>
    </location>
</feature>
<evidence type="ECO:0000313" key="8">
    <source>
        <dbReference type="Proteomes" id="UP000069272"/>
    </source>
</evidence>
<dbReference type="GO" id="GO:0005737">
    <property type="term" value="C:cytoplasm"/>
    <property type="evidence" value="ECO:0007669"/>
    <property type="project" value="UniProtKB-SubCell"/>
</dbReference>
<dbReference type="Proteomes" id="UP000069272">
    <property type="component" value="Chromosome X"/>
</dbReference>
<dbReference type="InterPro" id="IPR040524">
    <property type="entry name" value="HECW1_helix"/>
</dbReference>
<accession>A0A182FK02</accession>
<dbReference type="PANTHER" id="PTHR17616:SF8">
    <property type="entry name" value="TRANSCRIPTIONAL COACTIVATOR YORKIE"/>
    <property type="match status" value="1"/>
</dbReference>
<feature type="domain" description="WW" evidence="6">
    <location>
        <begin position="744"/>
        <end position="777"/>
    </location>
</feature>
<feature type="compositionally biased region" description="Acidic residues" evidence="5">
    <location>
        <begin position="57"/>
        <end position="83"/>
    </location>
</feature>
<dbReference type="CDD" id="cd00201">
    <property type="entry name" value="WW"/>
    <property type="match status" value="1"/>
</dbReference>
<evidence type="ECO:0000259" key="6">
    <source>
        <dbReference type="PROSITE" id="PS50020"/>
    </source>
</evidence>
<dbReference type="PROSITE" id="PS01159">
    <property type="entry name" value="WW_DOMAIN_1"/>
    <property type="match status" value="2"/>
</dbReference>
<dbReference type="GO" id="GO:0005634">
    <property type="term" value="C:nucleus"/>
    <property type="evidence" value="ECO:0007669"/>
    <property type="project" value="UniProtKB-SubCell"/>
</dbReference>
<dbReference type="InterPro" id="IPR036020">
    <property type="entry name" value="WW_dom_sf"/>
</dbReference>
<name>A0A182FK02_ANOAL</name>
<dbReference type="Pfam" id="PF18436">
    <property type="entry name" value="HECW1_helix"/>
    <property type="match status" value="1"/>
</dbReference>
<feature type="compositionally biased region" description="Low complexity" evidence="5">
    <location>
        <begin position="631"/>
        <end position="644"/>
    </location>
</feature>
<dbReference type="STRING" id="7167.A0A182FK02"/>
<feature type="region of interest" description="Disordered" evidence="5">
    <location>
        <begin position="772"/>
        <end position="810"/>
    </location>
</feature>
<evidence type="ECO:0000256" key="2">
    <source>
        <dbReference type="ARBA" id="ARBA00004496"/>
    </source>
</evidence>
<evidence type="ECO:0000313" key="7">
    <source>
        <dbReference type="EnsemblMetazoa" id="AALB006847-PA"/>
    </source>
</evidence>
<feature type="compositionally biased region" description="Low complexity" evidence="5">
    <location>
        <begin position="503"/>
        <end position="524"/>
    </location>
</feature>
<dbReference type="GO" id="GO:0035329">
    <property type="term" value="P:hippo signaling"/>
    <property type="evidence" value="ECO:0007669"/>
    <property type="project" value="TreeGrafter"/>
</dbReference>
<dbReference type="PANTHER" id="PTHR17616">
    <property type="entry name" value="YES-ASSOCIATED PROTEIN YAP1 FAMILY MEMBER"/>
    <property type="match status" value="1"/>
</dbReference>
<evidence type="ECO:0000256" key="1">
    <source>
        <dbReference type="ARBA" id="ARBA00004123"/>
    </source>
</evidence>